<reference evidence="2 3" key="1">
    <citation type="submission" date="2023-04" db="EMBL/GenBank/DDBJ databases">
        <title>Ottowia paracancer sp. nov., isolated from human stomach.</title>
        <authorList>
            <person name="Song Y."/>
        </authorList>
    </citation>
    <scope>NUCLEOTIDE SEQUENCE [LARGE SCALE GENOMIC DNA]</scope>
    <source>
        <strain evidence="2 3">10c7w1</strain>
    </source>
</reference>
<dbReference type="AlphaFoldDB" id="A0AAW6RN25"/>
<gene>
    <name evidence="2" type="ORF">QB898_11365</name>
</gene>
<feature type="region of interest" description="Disordered" evidence="1">
    <location>
        <begin position="74"/>
        <end position="95"/>
    </location>
</feature>
<dbReference type="Proteomes" id="UP001237156">
    <property type="component" value="Unassembled WGS sequence"/>
</dbReference>
<accession>A0AAW6RN25</accession>
<dbReference type="SUPFAM" id="SSF46689">
    <property type="entry name" value="Homeodomain-like"/>
    <property type="match status" value="1"/>
</dbReference>
<evidence type="ECO:0000313" key="2">
    <source>
        <dbReference type="EMBL" id="MDG9700297.1"/>
    </source>
</evidence>
<keyword evidence="3" id="KW-1185">Reference proteome</keyword>
<dbReference type="EMBL" id="JARVII010000030">
    <property type="protein sequence ID" value="MDG9700297.1"/>
    <property type="molecule type" value="Genomic_DNA"/>
</dbReference>
<dbReference type="Gene3D" id="1.10.357.10">
    <property type="entry name" value="Tetracycline Repressor, domain 2"/>
    <property type="match status" value="1"/>
</dbReference>
<comment type="caution">
    <text evidence="2">The sequence shown here is derived from an EMBL/GenBank/DDBJ whole genome shotgun (WGS) entry which is preliminary data.</text>
</comment>
<name>A0AAW6RN25_9BURK</name>
<dbReference type="SUPFAM" id="SSF48498">
    <property type="entry name" value="Tetracyclin repressor-like, C-terminal domain"/>
    <property type="match status" value="1"/>
</dbReference>
<protein>
    <submittedName>
        <fullName evidence="2">TetR/AcrR family transcriptional regulator</fullName>
    </submittedName>
</protein>
<dbReference type="RefSeq" id="WP_279525043.1">
    <property type="nucleotide sequence ID" value="NZ_JARVII010000030.1"/>
</dbReference>
<evidence type="ECO:0000256" key="1">
    <source>
        <dbReference type="SAM" id="MobiDB-lite"/>
    </source>
</evidence>
<dbReference type="InterPro" id="IPR036271">
    <property type="entry name" value="Tet_transcr_reg_TetR-rel_C_sf"/>
</dbReference>
<dbReference type="InterPro" id="IPR009057">
    <property type="entry name" value="Homeodomain-like_sf"/>
</dbReference>
<organism evidence="2 3">
    <name type="scientific">Ottowia cancrivicina</name>
    <dbReference type="NCBI Taxonomy" id="3040346"/>
    <lineage>
        <taxon>Bacteria</taxon>
        <taxon>Pseudomonadati</taxon>
        <taxon>Pseudomonadota</taxon>
        <taxon>Betaproteobacteria</taxon>
        <taxon>Burkholderiales</taxon>
        <taxon>Comamonadaceae</taxon>
        <taxon>Ottowia</taxon>
    </lineage>
</organism>
<proteinExistence type="predicted"/>
<evidence type="ECO:0000313" key="3">
    <source>
        <dbReference type="Proteomes" id="UP001237156"/>
    </source>
</evidence>
<sequence length="223" mass="23932">MSNEPPAPARGRPRTLTRERIAEAGMQIGLPALTFTGVASALGVSHVALYKHVPNLEELKRLVAAEIFERWQMPPLPQEGAEGGGADGEKGESGKGRGDLETYLLAFTHSLRELARAYPGLAPWLIRRAAAMPAMTARIDEHHAQVARAFGISKEDARQTLAMVAFHCIAVADTVCATPEAPHASEQENSADRAEIEADFERGMRALIAGALLRLGRTAAPPD</sequence>